<proteinExistence type="predicted"/>
<evidence type="ECO:0000313" key="1">
    <source>
        <dbReference type="EMBL" id="MEO9248891.1"/>
    </source>
</evidence>
<dbReference type="EMBL" id="JBDXMX010000007">
    <property type="protein sequence ID" value="MEO9248891.1"/>
    <property type="molecule type" value="Genomic_DNA"/>
</dbReference>
<accession>A0ABV0IL54</accession>
<keyword evidence="2" id="KW-1185">Reference proteome</keyword>
<dbReference type="Pfam" id="PF13830">
    <property type="entry name" value="DUF4192"/>
    <property type="match status" value="2"/>
</dbReference>
<protein>
    <submittedName>
        <fullName evidence="1">DUF4192 family protein</fullName>
    </submittedName>
</protein>
<dbReference type="InterPro" id="IPR025447">
    <property type="entry name" value="DUF4192"/>
</dbReference>
<gene>
    <name evidence="1" type="ORF">ABDK96_14500</name>
</gene>
<sequence>MQTELPGDAVLPSPTPRPTVKAVDVADLISYIHHTMGYPPRHSLTAISLSGHSLGAVLRCDWDPAAVVSWPAHSAYARQFAAHLANDRRADGCVAVLFRDDPAGSADSAGAGPLEDPTTESERMLAVALDREFADAGLPMREMWLVARGRVWHVDCPRPAACSGHGTPVSLVETSVINASLILKGSLVSDEPQDSGLPAPAGRFSPDLLAALVHVAELAVAAPGLGDWPDDADEPDDPEDTGDWIDPYALQELEDEMADALAGWLEGWDHVLSGGDLPQDPYARALLAAGLIRVQWRDCLLAVATFSLERAVSGATWLGTVPRPVAELLGVEPREVNGVLFTSVILAASRRGPDWERISHLRAACAELLPEVAGAVASALRCLVAWVEWARGRGSVAGRVLEECRRDDPGYPLGELLGEIVDRGMLSGWASRRETAWSATARGNRGGPGGAPAVA</sequence>
<name>A0ABV0IL54_9MICC</name>
<dbReference type="RefSeq" id="WP_347921576.1">
    <property type="nucleotide sequence ID" value="NZ_JBDXMX010000007.1"/>
</dbReference>
<dbReference type="Proteomes" id="UP001484097">
    <property type="component" value="Unassembled WGS sequence"/>
</dbReference>
<reference evidence="1 2" key="1">
    <citation type="submission" date="2024-05" db="EMBL/GenBank/DDBJ databases">
        <authorList>
            <person name="Yi C."/>
        </authorList>
    </citation>
    <scope>NUCLEOTIDE SEQUENCE [LARGE SCALE GENOMIC DNA]</scope>
    <source>
        <strain evidence="1 2">XS13</strain>
    </source>
</reference>
<evidence type="ECO:0000313" key="2">
    <source>
        <dbReference type="Proteomes" id="UP001484097"/>
    </source>
</evidence>
<organism evidence="1 2">
    <name type="scientific">Citricoccus nitrophenolicus</name>
    <dbReference type="NCBI Taxonomy" id="863575"/>
    <lineage>
        <taxon>Bacteria</taxon>
        <taxon>Bacillati</taxon>
        <taxon>Actinomycetota</taxon>
        <taxon>Actinomycetes</taxon>
        <taxon>Micrococcales</taxon>
        <taxon>Micrococcaceae</taxon>
        <taxon>Citricoccus</taxon>
    </lineage>
</organism>
<comment type="caution">
    <text evidence="1">The sequence shown here is derived from an EMBL/GenBank/DDBJ whole genome shotgun (WGS) entry which is preliminary data.</text>
</comment>